<keyword evidence="1" id="KW-0732">Signal</keyword>
<dbReference type="AlphaFoldDB" id="A0AB39ZH89"/>
<dbReference type="SMART" id="SM00697">
    <property type="entry name" value="DM8"/>
    <property type="match status" value="1"/>
</dbReference>
<dbReference type="PANTHER" id="PTHR20898">
    <property type="entry name" value="DAEDALUS ON 3-RELATED-RELATED"/>
    <property type="match status" value="1"/>
</dbReference>
<dbReference type="PANTHER" id="PTHR20898:SF0">
    <property type="entry name" value="DAEDALUS ON 3-RELATED"/>
    <property type="match status" value="1"/>
</dbReference>
<sequence length="183" mass="21558">MRLVKSSFRVWSYVVIIWFLCDSEALFKFTNIKCICYEKSFCELKRCELKVLGRGIVGLFLHAQANQLPINTTSCVLTLFRRFNGYKPFLYNVTVDICSFLKNRKRHPFFNLVYDGIRNFSNINHTCPFNHDIIVHRMVLNDNMMVKVPVPNGFYKLKFNMKTDGVWRGEVEVHVEVNLGFDR</sequence>
<evidence type="ECO:0000313" key="3">
    <source>
        <dbReference type="RefSeq" id="XP_016935418.4"/>
    </source>
</evidence>
<evidence type="ECO:0000256" key="1">
    <source>
        <dbReference type="SAM" id="SignalP"/>
    </source>
</evidence>
<gene>
    <name evidence="3" type="primary">LOC108013925</name>
</gene>
<organism evidence="2 3">
    <name type="scientific">Drosophila suzukii</name>
    <name type="common">Spotted-wing drosophila fruit fly</name>
    <dbReference type="NCBI Taxonomy" id="28584"/>
    <lineage>
        <taxon>Eukaryota</taxon>
        <taxon>Metazoa</taxon>
        <taxon>Ecdysozoa</taxon>
        <taxon>Arthropoda</taxon>
        <taxon>Hexapoda</taxon>
        <taxon>Insecta</taxon>
        <taxon>Pterygota</taxon>
        <taxon>Neoptera</taxon>
        <taxon>Endopterygota</taxon>
        <taxon>Diptera</taxon>
        <taxon>Brachycera</taxon>
        <taxon>Muscomorpha</taxon>
        <taxon>Ephydroidea</taxon>
        <taxon>Drosophilidae</taxon>
        <taxon>Drosophila</taxon>
        <taxon>Sophophora</taxon>
    </lineage>
</organism>
<feature type="chain" id="PRO_5046804783" description="MD-2-related lipid-recognition domain-containing protein" evidence="1">
    <location>
        <begin position="26"/>
        <end position="183"/>
    </location>
</feature>
<protein>
    <recommendedName>
        <fullName evidence="4">MD-2-related lipid-recognition domain-containing protein</fullName>
    </recommendedName>
</protein>
<dbReference type="GeneID" id="108013925"/>
<proteinExistence type="predicted"/>
<name>A0AB39ZH89_DROSZ</name>
<dbReference type="Proteomes" id="UP001652628">
    <property type="component" value="Chromosome 3"/>
</dbReference>
<dbReference type="InterPro" id="IPR010512">
    <property type="entry name" value="DUF1091"/>
</dbReference>
<evidence type="ECO:0000313" key="2">
    <source>
        <dbReference type="Proteomes" id="UP001652628"/>
    </source>
</evidence>
<reference evidence="3" key="1">
    <citation type="submission" date="2025-08" db="UniProtKB">
        <authorList>
            <consortium name="RefSeq"/>
        </authorList>
    </citation>
    <scope>IDENTIFICATION</scope>
</reference>
<dbReference type="Pfam" id="PF06477">
    <property type="entry name" value="DUF1091"/>
    <property type="match status" value="1"/>
</dbReference>
<dbReference type="RefSeq" id="XP_016935418.4">
    <property type="nucleotide sequence ID" value="XM_017079929.4"/>
</dbReference>
<keyword evidence="2" id="KW-1185">Reference proteome</keyword>
<feature type="signal peptide" evidence="1">
    <location>
        <begin position="1"/>
        <end position="25"/>
    </location>
</feature>
<accession>A0AB39ZH89</accession>
<evidence type="ECO:0008006" key="4">
    <source>
        <dbReference type="Google" id="ProtNLM"/>
    </source>
</evidence>